<feature type="transmembrane region" description="Helical" evidence="1">
    <location>
        <begin position="6"/>
        <end position="28"/>
    </location>
</feature>
<organism evidence="2 3">
    <name type="scientific">Caenorhabditis remanei</name>
    <name type="common">Caenorhabditis vulgaris</name>
    <dbReference type="NCBI Taxonomy" id="31234"/>
    <lineage>
        <taxon>Eukaryota</taxon>
        <taxon>Metazoa</taxon>
        <taxon>Ecdysozoa</taxon>
        <taxon>Nematoda</taxon>
        <taxon>Chromadorea</taxon>
        <taxon>Rhabditida</taxon>
        <taxon>Rhabditina</taxon>
        <taxon>Rhabditomorpha</taxon>
        <taxon>Rhabditoidea</taxon>
        <taxon>Rhabditidae</taxon>
        <taxon>Peloderinae</taxon>
        <taxon>Caenorhabditis</taxon>
    </lineage>
</organism>
<name>A0A6A5GGF2_CAERE</name>
<dbReference type="AlphaFoldDB" id="A0A6A5GGF2"/>
<evidence type="ECO:0000256" key="1">
    <source>
        <dbReference type="SAM" id="Phobius"/>
    </source>
</evidence>
<evidence type="ECO:0000313" key="3">
    <source>
        <dbReference type="Proteomes" id="UP000483820"/>
    </source>
</evidence>
<reference evidence="2 3" key="1">
    <citation type="submission" date="2019-12" db="EMBL/GenBank/DDBJ databases">
        <title>Chromosome-level assembly of the Caenorhabditis remanei genome.</title>
        <authorList>
            <person name="Teterina A.A."/>
            <person name="Willis J.H."/>
            <person name="Phillips P.C."/>
        </authorList>
    </citation>
    <scope>NUCLEOTIDE SEQUENCE [LARGE SCALE GENOMIC DNA]</scope>
    <source>
        <strain evidence="2 3">PX506</strain>
        <tissue evidence="2">Whole organism</tissue>
    </source>
</reference>
<feature type="transmembrane region" description="Helical" evidence="1">
    <location>
        <begin position="81"/>
        <end position="114"/>
    </location>
</feature>
<dbReference type="CTD" id="9808691"/>
<gene>
    <name evidence="2" type="ORF">GCK72_020780</name>
</gene>
<dbReference type="GeneID" id="9808691"/>
<proteinExistence type="predicted"/>
<keyword evidence="1" id="KW-1133">Transmembrane helix</keyword>
<feature type="transmembrane region" description="Helical" evidence="1">
    <location>
        <begin position="49"/>
        <end position="69"/>
    </location>
</feature>
<keyword evidence="1" id="KW-0812">Transmembrane</keyword>
<dbReference type="RefSeq" id="XP_003106378.2">
    <property type="nucleotide sequence ID" value="XM_003106330.2"/>
</dbReference>
<feature type="transmembrane region" description="Helical" evidence="1">
    <location>
        <begin position="172"/>
        <end position="192"/>
    </location>
</feature>
<dbReference type="EMBL" id="WUAV01000005">
    <property type="protein sequence ID" value="KAF1754220.1"/>
    <property type="molecule type" value="Genomic_DNA"/>
</dbReference>
<feature type="transmembrane region" description="Helical" evidence="1">
    <location>
        <begin position="212"/>
        <end position="231"/>
    </location>
</feature>
<evidence type="ECO:0000313" key="2">
    <source>
        <dbReference type="EMBL" id="KAF1754220.1"/>
    </source>
</evidence>
<accession>A0A6A5GGF2</accession>
<dbReference type="KEGG" id="crq:GCK72_020780"/>
<comment type="caution">
    <text evidence="2">The sequence shown here is derived from an EMBL/GenBank/DDBJ whole genome shotgun (WGS) entry which is preliminary data.</text>
</comment>
<keyword evidence="1" id="KW-0472">Membrane</keyword>
<dbReference type="Proteomes" id="UP000483820">
    <property type="component" value="Chromosome V"/>
</dbReference>
<feature type="transmembrane region" description="Helical" evidence="1">
    <location>
        <begin position="135"/>
        <end position="160"/>
    </location>
</feature>
<feature type="transmembrane region" description="Helical" evidence="1">
    <location>
        <begin position="237"/>
        <end position="256"/>
    </location>
</feature>
<sequence>MFTVRALEGLLSLGAIAYGFFAFAWLIVDEIARRNGVIITGPHRFHSNRLYMVYEALLTLMVTLNSVHYVVRKLGSYQRSIYIFVPLVCTVVMAKFLTEIFTITMSALTTLVYFNHLPRNTRAVRNWSRKFMTSALVVASGFVAIKEMIMMTWALVLYFSDVNYLQEFCFCYLGLHLSIQFFFWTSIILYVANYRPFFVMSRSEQHMVRLSITFASMRVVPTFSIFILWHVGIPSHAVVMIFILWDTIYLPISVRLRQISDDIDIIQSLRLKKVSPSNV</sequence>
<protein>
    <submittedName>
        <fullName evidence="2">Uncharacterized protein</fullName>
    </submittedName>
</protein>